<proteinExistence type="predicted"/>
<evidence type="ECO:0000313" key="1">
    <source>
        <dbReference type="EMBL" id="MEN5377811.1"/>
    </source>
</evidence>
<name>A0ABV0BSR0_9SPHI</name>
<reference evidence="1 2" key="1">
    <citation type="submission" date="2024-04" db="EMBL/GenBank/DDBJ databases">
        <title>WGS of bacteria from Torrens River.</title>
        <authorList>
            <person name="Wyrsch E.R."/>
            <person name="Drigo B."/>
        </authorList>
    </citation>
    <scope>NUCLEOTIDE SEQUENCE [LARGE SCALE GENOMIC DNA]</scope>
    <source>
        <strain evidence="1 2">TWI391</strain>
    </source>
</reference>
<gene>
    <name evidence="1" type="ORF">ABE541_11095</name>
</gene>
<keyword evidence="2" id="KW-1185">Reference proteome</keyword>
<dbReference type="EMBL" id="JBDJNQ010000004">
    <property type="protein sequence ID" value="MEN5377811.1"/>
    <property type="molecule type" value="Genomic_DNA"/>
</dbReference>
<organism evidence="1 2">
    <name type="scientific">Sphingobacterium kitahiroshimense</name>
    <dbReference type="NCBI Taxonomy" id="470446"/>
    <lineage>
        <taxon>Bacteria</taxon>
        <taxon>Pseudomonadati</taxon>
        <taxon>Bacteroidota</taxon>
        <taxon>Sphingobacteriia</taxon>
        <taxon>Sphingobacteriales</taxon>
        <taxon>Sphingobacteriaceae</taxon>
        <taxon>Sphingobacterium</taxon>
    </lineage>
</organism>
<comment type="caution">
    <text evidence="1">The sequence shown here is derived from an EMBL/GenBank/DDBJ whole genome shotgun (WGS) entry which is preliminary data.</text>
</comment>
<dbReference type="RefSeq" id="WP_132773561.1">
    <property type="nucleotide sequence ID" value="NZ_JAOQNK010000001.1"/>
</dbReference>
<protein>
    <submittedName>
        <fullName evidence="1">Uncharacterized protein</fullName>
    </submittedName>
</protein>
<dbReference type="Proteomes" id="UP001409291">
    <property type="component" value="Unassembled WGS sequence"/>
</dbReference>
<accession>A0ABV0BSR0</accession>
<evidence type="ECO:0000313" key="2">
    <source>
        <dbReference type="Proteomes" id="UP001409291"/>
    </source>
</evidence>
<sequence>MSNSEKNPYQLFNKTIWSNWKNQDVVCIKVEELSQSNGITFFELIPDSEMLDADSETLYPIDSEDVMDMLLPNAQVKFVVHDIYMADLDD</sequence>